<comment type="similarity">
    <text evidence="1">Belongs to the AHA1 family.</text>
</comment>
<dbReference type="Proteomes" id="UP001172083">
    <property type="component" value="Unassembled WGS sequence"/>
</dbReference>
<evidence type="ECO:0000313" key="4">
    <source>
        <dbReference type="Proteomes" id="UP001172083"/>
    </source>
</evidence>
<keyword evidence="4" id="KW-1185">Reference proteome</keyword>
<dbReference type="SUPFAM" id="SSF55961">
    <property type="entry name" value="Bet v1-like"/>
    <property type="match status" value="1"/>
</dbReference>
<dbReference type="InterPro" id="IPR023393">
    <property type="entry name" value="START-like_dom_sf"/>
</dbReference>
<name>A0ABT8LBE3_9BACT</name>
<feature type="domain" description="Activator of Hsp90 ATPase homologue 1/2-like C-terminal" evidence="2">
    <location>
        <begin position="20"/>
        <end position="142"/>
    </location>
</feature>
<evidence type="ECO:0000256" key="1">
    <source>
        <dbReference type="ARBA" id="ARBA00006817"/>
    </source>
</evidence>
<organism evidence="3 4">
    <name type="scientific">Agaribacillus aureus</name>
    <dbReference type="NCBI Taxonomy" id="3051825"/>
    <lineage>
        <taxon>Bacteria</taxon>
        <taxon>Pseudomonadati</taxon>
        <taxon>Bacteroidota</taxon>
        <taxon>Cytophagia</taxon>
        <taxon>Cytophagales</taxon>
        <taxon>Splendidivirgaceae</taxon>
        <taxon>Agaribacillus</taxon>
    </lineage>
</organism>
<dbReference type="RefSeq" id="WP_346760438.1">
    <property type="nucleotide sequence ID" value="NZ_JAUJEB010000006.1"/>
</dbReference>
<accession>A0ABT8LBE3</accession>
<proteinExistence type="inferred from homology"/>
<gene>
    <name evidence="3" type="ORF">QQ020_23660</name>
</gene>
<dbReference type="EMBL" id="JAUJEB010000006">
    <property type="protein sequence ID" value="MDN5215099.1"/>
    <property type="molecule type" value="Genomic_DNA"/>
</dbReference>
<reference evidence="3" key="1">
    <citation type="submission" date="2023-06" db="EMBL/GenBank/DDBJ databases">
        <title>Genomic of Agaribacillus aureum.</title>
        <authorList>
            <person name="Wang G."/>
        </authorList>
    </citation>
    <scope>NUCLEOTIDE SEQUENCE</scope>
    <source>
        <strain evidence="3">BMA12</strain>
    </source>
</reference>
<dbReference type="InterPro" id="IPR013538">
    <property type="entry name" value="ASHA1/2-like_C"/>
</dbReference>
<sequence length="167" mass="19441">MENPTYLDKNTVLFVREYAVSRDRLWQAVSQQDELSIWFMETNLELRIDGKYEFKDGWNGWIGDLREPEFIQFNSSHKSFTRFELKPGSNGTELRLIDRLPPDMTAPPDNHIQNQQPGGKGTHWVGLLAGWDDFLKALKSHLAGEKIEDNYETLCTQYSNLLQKKYA</sequence>
<evidence type="ECO:0000259" key="2">
    <source>
        <dbReference type="Pfam" id="PF08327"/>
    </source>
</evidence>
<dbReference type="Gene3D" id="3.30.530.20">
    <property type="match status" value="1"/>
</dbReference>
<dbReference type="Pfam" id="PF08327">
    <property type="entry name" value="AHSA1"/>
    <property type="match status" value="1"/>
</dbReference>
<comment type="caution">
    <text evidence="3">The sequence shown here is derived from an EMBL/GenBank/DDBJ whole genome shotgun (WGS) entry which is preliminary data.</text>
</comment>
<evidence type="ECO:0000313" key="3">
    <source>
        <dbReference type="EMBL" id="MDN5215099.1"/>
    </source>
</evidence>
<protein>
    <submittedName>
        <fullName evidence="3">SRPBCC domain-containing protein</fullName>
    </submittedName>
</protein>